<keyword evidence="2" id="KW-1185">Reference proteome</keyword>
<gene>
    <name evidence="1" type="ORF">WKI58_17605</name>
</gene>
<reference evidence="1" key="1">
    <citation type="submission" date="2024-03" db="EMBL/GenBank/DDBJ databases">
        <title>Novel Streptomyces species of biotechnological and ecological value are a feature of Machair soil.</title>
        <authorList>
            <person name="Prole J.R."/>
            <person name="Goodfellow M."/>
            <person name="Allenby N."/>
            <person name="Ward A.C."/>
        </authorList>
    </citation>
    <scope>NUCLEOTIDE SEQUENCE</scope>
    <source>
        <strain evidence="1">MS1.AVA.4</strain>
    </source>
</reference>
<protein>
    <submittedName>
        <fullName evidence="1">SSI family serine proteinase inhibitor</fullName>
    </submittedName>
</protein>
<evidence type="ECO:0000313" key="2">
    <source>
        <dbReference type="Proteomes" id="UP001375539"/>
    </source>
</evidence>
<accession>A0ACC6QJ45</accession>
<dbReference type="EMBL" id="JBBKAI010000002">
    <property type="protein sequence ID" value="MEJ8658311.1"/>
    <property type="molecule type" value="Genomic_DNA"/>
</dbReference>
<evidence type="ECO:0000313" key="1">
    <source>
        <dbReference type="EMBL" id="MEJ8658311.1"/>
    </source>
</evidence>
<proteinExistence type="predicted"/>
<name>A0ACC6QJ45_9ACTN</name>
<dbReference type="Proteomes" id="UP001375539">
    <property type="component" value="Unassembled WGS sequence"/>
</dbReference>
<sequence>MLRRFVLIVAATATASVAALTVAVPTAGAAPSAPIPLPLLESEPGDQLTVITSDTGNPEANGTYELKCGPAGGTHPEAQAACDKLAEFASAEEDPFTPVDQDRMCTMQHGGPATARVTGTWQGRSIDATFDRTNGCEIKRWETLEPVLPTARNEEPDTA</sequence>
<comment type="caution">
    <text evidence="1">The sequence shown here is derived from an EMBL/GenBank/DDBJ whole genome shotgun (WGS) entry which is preliminary data.</text>
</comment>
<organism evidence="1 2">
    <name type="scientific">Streptomyces pratisoli</name>
    <dbReference type="NCBI Taxonomy" id="3139917"/>
    <lineage>
        <taxon>Bacteria</taxon>
        <taxon>Bacillati</taxon>
        <taxon>Actinomycetota</taxon>
        <taxon>Actinomycetes</taxon>
        <taxon>Kitasatosporales</taxon>
        <taxon>Streptomycetaceae</taxon>
        <taxon>Streptomyces</taxon>
    </lineage>
</organism>